<evidence type="ECO:0000313" key="2">
    <source>
        <dbReference type="EMBL" id="MDH1338864.1"/>
    </source>
</evidence>
<accession>A0AA42QA51</accession>
<proteinExistence type="predicted"/>
<comment type="caution">
    <text evidence="2">The sequence shown here is derived from an EMBL/GenBank/DDBJ whole genome shotgun (WGS) entry which is preliminary data.</text>
</comment>
<dbReference type="AlphaFoldDB" id="A0AA42QA51"/>
<evidence type="ECO:0000256" key="1">
    <source>
        <dbReference type="SAM" id="MobiDB-lite"/>
    </source>
</evidence>
<sequence length="129" mass="14317">MVVISFLVVLMTKLSRCANGVVSVRPELKCTTPSLRFFSFRPNCPNALLLAPRVRGARSHSRDTPHLYSACAVSKSARKPFVIKIKRSQRHGAERTSPAAPSCASPMEQKSERSKMLASRVMFGYGFLF</sequence>
<protein>
    <submittedName>
        <fullName evidence="2">Uncharacterized protein</fullName>
    </submittedName>
</protein>
<feature type="region of interest" description="Disordered" evidence="1">
    <location>
        <begin position="88"/>
        <end position="111"/>
    </location>
</feature>
<reference evidence="2" key="1">
    <citation type="submission" date="2022-09" db="EMBL/GenBank/DDBJ databases">
        <title>Intensive care unit water sources are persistently colonized with multi-drug resistant bacteria and are the site of extensive horizontal gene transfer of antibiotic resistance genes.</title>
        <authorList>
            <person name="Diorio-Toth L."/>
        </authorList>
    </citation>
    <scope>NUCLEOTIDE SEQUENCE</scope>
    <source>
        <strain evidence="2">GD03704</strain>
    </source>
</reference>
<evidence type="ECO:0000313" key="3">
    <source>
        <dbReference type="Proteomes" id="UP001161697"/>
    </source>
</evidence>
<organism evidence="2 3">
    <name type="scientific">Ectopseudomonas oleovorans</name>
    <name type="common">Pseudomonas oleovorans</name>
    <dbReference type="NCBI Taxonomy" id="301"/>
    <lineage>
        <taxon>Bacteria</taxon>
        <taxon>Pseudomonadati</taxon>
        <taxon>Pseudomonadota</taxon>
        <taxon>Gammaproteobacteria</taxon>
        <taxon>Pseudomonadales</taxon>
        <taxon>Pseudomonadaceae</taxon>
        <taxon>Ectopseudomonas</taxon>
    </lineage>
</organism>
<name>A0AA42QA51_ECTOL</name>
<dbReference type="EMBL" id="JAOCJE010000001">
    <property type="protein sequence ID" value="MDH1338864.1"/>
    <property type="molecule type" value="Genomic_DNA"/>
</dbReference>
<dbReference type="RefSeq" id="WP_279533966.1">
    <property type="nucleotide sequence ID" value="NZ_CP104579.1"/>
</dbReference>
<dbReference type="Proteomes" id="UP001161697">
    <property type="component" value="Unassembled WGS sequence"/>
</dbReference>
<gene>
    <name evidence="2" type="ORF">N5J11_06350</name>
</gene>